<evidence type="ECO:0000313" key="2">
    <source>
        <dbReference type="EMBL" id="SFW37819.1"/>
    </source>
</evidence>
<dbReference type="RefSeq" id="WP_072300425.1">
    <property type="nucleotide sequence ID" value="NZ_FPIP01000005.1"/>
</dbReference>
<dbReference type="EMBL" id="FPIP01000005">
    <property type="protein sequence ID" value="SFW37819.1"/>
    <property type="molecule type" value="Genomic_DNA"/>
</dbReference>
<dbReference type="Pfam" id="PF01863">
    <property type="entry name" value="YgjP-like"/>
    <property type="match status" value="1"/>
</dbReference>
<dbReference type="InterPro" id="IPR053136">
    <property type="entry name" value="UTP_pyrophosphatase-like"/>
</dbReference>
<reference evidence="3" key="1">
    <citation type="submission" date="2016-11" db="EMBL/GenBank/DDBJ databases">
        <authorList>
            <person name="Varghese N."/>
            <person name="Submissions S."/>
        </authorList>
    </citation>
    <scope>NUCLEOTIDE SEQUENCE [LARGE SCALE GENOMIC DNA]</scope>
    <source>
        <strain evidence="3">YL228</strain>
    </source>
</reference>
<sequence length="242" mass="28186">MKTLSTETRRVMTPLGAMDYTLERKKVKNINLRVKHDGSVYVSASKRVPVREIEAFIISRSEHIRRAAVYFAERDVKKAPPSYTDGEELMYLGSKLKLSLIPDSREYAELCGEELQIHIRDTGNTQRVKKLADGWYDKQCKEVFFEIVLETHKKFVKYGVAMPQIKIRSMTSRWGSCHYTRGMITLNRRLIEAPRHCIEHVVTHEFCHFIHPDHSKDFYALLGAEFPQWRSAKAELEKTVIL</sequence>
<evidence type="ECO:0000313" key="3">
    <source>
        <dbReference type="Proteomes" id="UP000183461"/>
    </source>
</evidence>
<dbReference type="Proteomes" id="UP000183461">
    <property type="component" value="Unassembled WGS sequence"/>
</dbReference>
<protein>
    <recommendedName>
        <fullName evidence="1">YgjP-like metallopeptidase domain-containing protein</fullName>
    </recommendedName>
</protein>
<evidence type="ECO:0000259" key="1">
    <source>
        <dbReference type="Pfam" id="PF01863"/>
    </source>
</evidence>
<feature type="domain" description="YgjP-like metallopeptidase" evidence="1">
    <location>
        <begin position="28"/>
        <end position="238"/>
    </location>
</feature>
<dbReference type="PANTHER" id="PTHR30399">
    <property type="entry name" value="UNCHARACTERIZED PROTEIN YGJP"/>
    <property type="match status" value="1"/>
</dbReference>
<gene>
    <name evidence="2" type="ORF">SAMN02910280_2190</name>
</gene>
<accession>A0A1K1NRF3</accession>
<dbReference type="AlphaFoldDB" id="A0A1K1NRF3"/>
<proteinExistence type="predicted"/>
<dbReference type="Gene3D" id="3.30.2010.10">
    <property type="entry name" value="Metalloproteases ('zincins'), catalytic domain"/>
    <property type="match status" value="1"/>
</dbReference>
<name>A0A1K1NRF3_RUMFL</name>
<dbReference type="InterPro" id="IPR002725">
    <property type="entry name" value="YgjP-like_metallopeptidase"/>
</dbReference>
<dbReference type="CDD" id="cd07344">
    <property type="entry name" value="M48_yhfN_like"/>
    <property type="match status" value="1"/>
</dbReference>
<organism evidence="2 3">
    <name type="scientific">Ruminococcus flavefaciens</name>
    <dbReference type="NCBI Taxonomy" id="1265"/>
    <lineage>
        <taxon>Bacteria</taxon>
        <taxon>Bacillati</taxon>
        <taxon>Bacillota</taxon>
        <taxon>Clostridia</taxon>
        <taxon>Eubacteriales</taxon>
        <taxon>Oscillospiraceae</taxon>
        <taxon>Ruminococcus</taxon>
    </lineage>
</organism>
<dbReference type="PANTHER" id="PTHR30399:SF1">
    <property type="entry name" value="UTP PYROPHOSPHATASE"/>
    <property type="match status" value="1"/>
</dbReference>